<dbReference type="EMBL" id="KB007933">
    <property type="protein sequence ID" value="ELR19184.1"/>
    <property type="molecule type" value="Genomic_DNA"/>
</dbReference>
<dbReference type="SMART" id="SM00292">
    <property type="entry name" value="BRCT"/>
    <property type="match status" value="1"/>
</dbReference>
<dbReference type="SUPFAM" id="SSF52113">
    <property type="entry name" value="BRCT domain"/>
    <property type="match status" value="1"/>
</dbReference>
<dbReference type="PANTHER" id="PTHR46530">
    <property type="entry name" value="PROTEIN MONO-ADP-RIBOSYLTRANSFERASE PARP4"/>
    <property type="match status" value="1"/>
</dbReference>
<proteinExistence type="predicted"/>
<name>L8H125_ACACF</name>
<gene>
    <name evidence="2" type="ORF">ACA1_262320</name>
</gene>
<evidence type="ECO:0000313" key="3">
    <source>
        <dbReference type="Proteomes" id="UP000011083"/>
    </source>
</evidence>
<dbReference type="InterPro" id="IPR031273">
    <property type="entry name" value="PARP4"/>
</dbReference>
<dbReference type="GO" id="GO:0003950">
    <property type="term" value="F:NAD+ poly-ADP-ribosyltransferase activity"/>
    <property type="evidence" value="ECO:0007669"/>
    <property type="project" value="InterPro"/>
</dbReference>
<accession>L8H125</accession>
<dbReference type="InterPro" id="IPR036420">
    <property type="entry name" value="BRCT_dom_sf"/>
</dbReference>
<dbReference type="VEuPathDB" id="AmoebaDB:ACA1_262320"/>
<keyword evidence="3" id="KW-1185">Reference proteome</keyword>
<reference evidence="2 3" key="1">
    <citation type="journal article" date="2013" name="Genome Biol.">
        <title>Genome of Acanthamoeba castellanii highlights extensive lateral gene transfer and early evolution of tyrosine kinase signaling.</title>
        <authorList>
            <person name="Clarke M."/>
            <person name="Lohan A.J."/>
            <person name="Liu B."/>
            <person name="Lagkouvardos I."/>
            <person name="Roy S."/>
            <person name="Zafar N."/>
            <person name="Bertelli C."/>
            <person name="Schilde C."/>
            <person name="Kianianmomeni A."/>
            <person name="Burglin T.R."/>
            <person name="Frech C."/>
            <person name="Turcotte B."/>
            <person name="Kopec K.O."/>
            <person name="Synnott J.M."/>
            <person name="Choo C."/>
            <person name="Paponov I."/>
            <person name="Finkler A."/>
            <person name="Soon Heng Tan C."/>
            <person name="Hutchins A.P."/>
            <person name="Weinmeier T."/>
            <person name="Rattei T."/>
            <person name="Chu J.S."/>
            <person name="Gimenez G."/>
            <person name="Irimia M."/>
            <person name="Rigden D.J."/>
            <person name="Fitzpatrick D.A."/>
            <person name="Lorenzo-Morales J."/>
            <person name="Bateman A."/>
            <person name="Chiu C.H."/>
            <person name="Tang P."/>
            <person name="Hegemann P."/>
            <person name="Fromm H."/>
            <person name="Raoult D."/>
            <person name="Greub G."/>
            <person name="Miranda-Saavedra D."/>
            <person name="Chen N."/>
            <person name="Nash P."/>
            <person name="Ginger M.L."/>
            <person name="Horn M."/>
            <person name="Schaap P."/>
            <person name="Caler L."/>
            <person name="Loftus B."/>
        </authorList>
    </citation>
    <scope>NUCLEOTIDE SEQUENCE [LARGE SCALE GENOMIC DNA]</scope>
    <source>
        <strain evidence="2 3">Neff</strain>
    </source>
</reference>
<dbReference type="PROSITE" id="PS50172">
    <property type="entry name" value="BRCT"/>
    <property type="match status" value="1"/>
</dbReference>
<dbReference type="InterPro" id="IPR001357">
    <property type="entry name" value="BRCT_dom"/>
</dbReference>
<dbReference type="GeneID" id="14920396"/>
<sequence>MAAGCLKDLTFALELGLAVPFKKKQEINRLIADNGGRVSYMINRKTSYLVASDDILEKSYSSKLQAATRHGIPVVTLDFLNDCAEAGGLVSAKPYLLQAGGSASSSSRGKTAGLSTVKVMARKKVVARPPPTVRVWPYKTTDRDAPQWPEDNYEVAKTNVFQQGNYYYNLELHVAEPPRKRRMYRIFTHAGVVSDLDADAEAGTKEVRYLGNLQDAEGTYSQLYTTMSGQGYKRVNLLASSRIGSDKAKAQGNRLMQGPSALSEPVQKLVEYLYSEATHKITSALQR</sequence>
<dbReference type="RefSeq" id="XP_004341269.1">
    <property type="nucleotide sequence ID" value="XM_004341221.1"/>
</dbReference>
<dbReference type="KEGG" id="acan:ACA1_262320"/>
<evidence type="ECO:0000259" key="1">
    <source>
        <dbReference type="PROSITE" id="PS50172"/>
    </source>
</evidence>
<protein>
    <submittedName>
        <fullName evidence="2">BRCA1 C Terminus (BRCT) domain containing protein</fullName>
    </submittedName>
</protein>
<dbReference type="PANTHER" id="PTHR46530:SF1">
    <property type="entry name" value="PROTEIN MONO-ADP-RIBOSYLTRANSFERASE PARP4"/>
    <property type="match status" value="1"/>
</dbReference>
<dbReference type="Pfam" id="PF00533">
    <property type="entry name" value="BRCT"/>
    <property type="match status" value="1"/>
</dbReference>
<dbReference type="Proteomes" id="UP000011083">
    <property type="component" value="Unassembled WGS sequence"/>
</dbReference>
<feature type="domain" description="BRCT" evidence="1">
    <location>
        <begin position="1"/>
        <end position="97"/>
    </location>
</feature>
<dbReference type="OrthoDB" id="1729737at2759"/>
<dbReference type="AlphaFoldDB" id="L8H125"/>
<dbReference type="Gene3D" id="3.40.50.10190">
    <property type="entry name" value="BRCT domain"/>
    <property type="match status" value="1"/>
</dbReference>
<dbReference type="GO" id="GO:0005737">
    <property type="term" value="C:cytoplasm"/>
    <property type="evidence" value="ECO:0007669"/>
    <property type="project" value="TreeGrafter"/>
</dbReference>
<organism evidence="2 3">
    <name type="scientific">Acanthamoeba castellanii (strain ATCC 30010 / Neff)</name>
    <dbReference type="NCBI Taxonomy" id="1257118"/>
    <lineage>
        <taxon>Eukaryota</taxon>
        <taxon>Amoebozoa</taxon>
        <taxon>Discosea</taxon>
        <taxon>Longamoebia</taxon>
        <taxon>Centramoebida</taxon>
        <taxon>Acanthamoebidae</taxon>
        <taxon>Acanthamoeba</taxon>
    </lineage>
</organism>
<evidence type="ECO:0000313" key="2">
    <source>
        <dbReference type="EMBL" id="ELR19184.1"/>
    </source>
</evidence>